<dbReference type="AlphaFoldDB" id="A0A4C1ZWM0"/>
<accession>A0A4C1ZWM0</accession>
<keyword evidence="2" id="KW-1185">Reference proteome</keyword>
<evidence type="ECO:0000313" key="1">
    <source>
        <dbReference type="EMBL" id="GBP92846.1"/>
    </source>
</evidence>
<gene>
    <name evidence="1" type="ORF">EVAR_66973_1</name>
</gene>
<protein>
    <submittedName>
        <fullName evidence="1">Uncharacterized protein</fullName>
    </submittedName>
</protein>
<reference evidence="1 2" key="1">
    <citation type="journal article" date="2019" name="Commun. Biol.">
        <title>The bagworm genome reveals a unique fibroin gene that provides high tensile strength.</title>
        <authorList>
            <person name="Kono N."/>
            <person name="Nakamura H."/>
            <person name="Ohtoshi R."/>
            <person name="Tomita M."/>
            <person name="Numata K."/>
            <person name="Arakawa K."/>
        </authorList>
    </citation>
    <scope>NUCLEOTIDE SEQUENCE [LARGE SCALE GENOMIC DNA]</scope>
</reference>
<organism evidence="1 2">
    <name type="scientific">Eumeta variegata</name>
    <name type="common">Bagworm moth</name>
    <name type="synonym">Eumeta japonica</name>
    <dbReference type="NCBI Taxonomy" id="151549"/>
    <lineage>
        <taxon>Eukaryota</taxon>
        <taxon>Metazoa</taxon>
        <taxon>Ecdysozoa</taxon>
        <taxon>Arthropoda</taxon>
        <taxon>Hexapoda</taxon>
        <taxon>Insecta</taxon>
        <taxon>Pterygota</taxon>
        <taxon>Neoptera</taxon>
        <taxon>Endopterygota</taxon>
        <taxon>Lepidoptera</taxon>
        <taxon>Glossata</taxon>
        <taxon>Ditrysia</taxon>
        <taxon>Tineoidea</taxon>
        <taxon>Psychidae</taxon>
        <taxon>Oiketicinae</taxon>
        <taxon>Eumeta</taxon>
    </lineage>
</organism>
<dbReference type="EMBL" id="BGZK01002314">
    <property type="protein sequence ID" value="GBP92846.1"/>
    <property type="molecule type" value="Genomic_DNA"/>
</dbReference>
<proteinExistence type="predicted"/>
<comment type="caution">
    <text evidence="1">The sequence shown here is derived from an EMBL/GenBank/DDBJ whole genome shotgun (WGS) entry which is preliminary data.</text>
</comment>
<evidence type="ECO:0000313" key="2">
    <source>
        <dbReference type="Proteomes" id="UP000299102"/>
    </source>
</evidence>
<sequence>MARTIINKFSEKFQINPADRLVKFGNNWIHSFSLSLSTGKRACEPPEYRWSTLPKDTRGYGVSSLTVRYQLLGRNRISDGGKRGRIERGRDDGGRLRGSRGEWATFFLTDWVKCNGGKC</sequence>
<name>A0A4C1ZWM0_EUMVA</name>
<dbReference type="Proteomes" id="UP000299102">
    <property type="component" value="Unassembled WGS sequence"/>
</dbReference>